<keyword evidence="1" id="KW-0238">DNA-binding</keyword>
<dbReference type="InterPro" id="IPR011010">
    <property type="entry name" value="DNA_brk_join_enz"/>
</dbReference>
<dbReference type="InterPro" id="IPR010998">
    <property type="entry name" value="Integrase_recombinase_N"/>
</dbReference>
<evidence type="ECO:0000256" key="1">
    <source>
        <dbReference type="ARBA" id="ARBA00023125"/>
    </source>
</evidence>
<dbReference type="Gene3D" id="1.10.443.10">
    <property type="entry name" value="Intergrase catalytic core"/>
    <property type="match status" value="1"/>
</dbReference>
<dbReference type="Gene3D" id="1.10.150.130">
    <property type="match status" value="1"/>
</dbReference>
<dbReference type="SUPFAM" id="SSF56349">
    <property type="entry name" value="DNA breaking-rejoining enzymes"/>
    <property type="match status" value="1"/>
</dbReference>
<dbReference type="AlphaFoldDB" id="A0A2G8RFZ4"/>
<dbReference type="OrthoDB" id="7816950at2"/>
<accession>A0A2G8RFZ4</accession>
<reference evidence="3 4" key="1">
    <citation type="submission" date="2013-09" db="EMBL/GenBank/DDBJ databases">
        <title>Genome sequencing of Phaeobacter antarcticus sp. nov. SM1211.</title>
        <authorList>
            <person name="Zhang X.-Y."/>
            <person name="Liu C."/>
            <person name="Chen X.-L."/>
            <person name="Xie B.-B."/>
            <person name="Qin Q.-L."/>
            <person name="Rong J.-C."/>
            <person name="Zhang Y.-Z."/>
        </authorList>
    </citation>
    <scope>NUCLEOTIDE SEQUENCE [LARGE SCALE GENOMIC DNA]</scope>
    <source>
        <strain evidence="3 4">SM1211</strain>
    </source>
</reference>
<evidence type="ECO:0000313" key="3">
    <source>
        <dbReference type="EMBL" id="PIL20516.1"/>
    </source>
</evidence>
<evidence type="ECO:0000256" key="2">
    <source>
        <dbReference type="ARBA" id="ARBA00023172"/>
    </source>
</evidence>
<evidence type="ECO:0008006" key="5">
    <source>
        <dbReference type="Google" id="ProtNLM"/>
    </source>
</evidence>
<dbReference type="InterPro" id="IPR013762">
    <property type="entry name" value="Integrase-like_cat_sf"/>
</dbReference>
<organism evidence="3 4">
    <name type="scientific">Puniceibacterium antarcticum</name>
    <dbReference type="NCBI Taxonomy" id="1206336"/>
    <lineage>
        <taxon>Bacteria</taxon>
        <taxon>Pseudomonadati</taxon>
        <taxon>Pseudomonadota</taxon>
        <taxon>Alphaproteobacteria</taxon>
        <taxon>Rhodobacterales</taxon>
        <taxon>Paracoccaceae</taxon>
        <taxon>Puniceibacterium</taxon>
    </lineage>
</organism>
<evidence type="ECO:0000313" key="4">
    <source>
        <dbReference type="Proteomes" id="UP000231259"/>
    </source>
</evidence>
<comment type="caution">
    <text evidence="3">The sequence shown here is derived from an EMBL/GenBank/DDBJ whole genome shotgun (WGS) entry which is preliminary data.</text>
</comment>
<keyword evidence="4" id="KW-1185">Reference proteome</keyword>
<dbReference type="EMBL" id="AWWI01000060">
    <property type="protein sequence ID" value="PIL20516.1"/>
    <property type="molecule type" value="Genomic_DNA"/>
</dbReference>
<proteinExistence type="predicted"/>
<dbReference type="GO" id="GO:0003677">
    <property type="term" value="F:DNA binding"/>
    <property type="evidence" value="ECO:0007669"/>
    <property type="project" value="UniProtKB-KW"/>
</dbReference>
<dbReference type="Proteomes" id="UP000231259">
    <property type="component" value="Unassembled WGS sequence"/>
</dbReference>
<protein>
    <recommendedName>
        <fullName evidence="5">Core-binding (CB) domain-containing protein</fullName>
    </recommendedName>
</protein>
<dbReference type="GO" id="GO:0015074">
    <property type="term" value="P:DNA integration"/>
    <property type="evidence" value="ECO:0007669"/>
    <property type="project" value="InterPro"/>
</dbReference>
<keyword evidence="2" id="KW-0233">DNA recombination</keyword>
<gene>
    <name evidence="3" type="ORF">P775_08280</name>
</gene>
<name>A0A2G8RFZ4_9RHOB</name>
<dbReference type="RefSeq" id="WP_099910464.1">
    <property type="nucleotide sequence ID" value="NZ_AWWI01000060.1"/>
</dbReference>
<sequence length="390" mass="43787">MTPRQPIPNPPRWLRQRQRTDGSWRIWWEPNAKARQGGFTPVELDPKRLTWSVREATRLNGDVDSVGSKGARQVSGGRTVDALIAQYQASSRFTKKSAATRKGYSADMKLIAEKWGSRAIGEFTRPVIYTWYETLAASRGQTYAVNIIRAFSVLFTYAELLGWRSENSNPCFRLGMTPTEPRHRSASWDEFDLLVRTADDLGMPAMACAIVLAVLQAPRQNDIIHARLDAFRPVTMALPGEDAARDVWIWEMIRSKKKNYGVMPLHDEVLPRVRAVQDRAFEGQIYLLHDDATGLPYSGDLFRKRWATIRATAASRMPKLRTLQFRDLRRTFGVMSRAGGADRADVGDVLGNSAAINPQLGETYMPPSFHTAARAVGSIQRPVAKKGKQA</sequence>
<dbReference type="GO" id="GO:0006310">
    <property type="term" value="P:DNA recombination"/>
    <property type="evidence" value="ECO:0007669"/>
    <property type="project" value="UniProtKB-KW"/>
</dbReference>